<evidence type="ECO:0000313" key="3">
    <source>
        <dbReference type="Proteomes" id="UP000619479"/>
    </source>
</evidence>
<evidence type="ECO:0000259" key="1">
    <source>
        <dbReference type="Pfam" id="PF12770"/>
    </source>
</evidence>
<keyword evidence="3" id="KW-1185">Reference proteome</keyword>
<feature type="domain" description="CHAT" evidence="1">
    <location>
        <begin position="573"/>
        <end position="887"/>
    </location>
</feature>
<sequence length="888" mass="92347">MSDKDAVVALYATIAAAVAGHGDLDGAARDFARLPDGSPGRARLAAGLVEAIFKTGTVPGPAATRAMPGLLAAADSDPPDTPGWRRTRVAAEVLLLAQPTGDPAAGLARLEELAAEHAGDAGLRPLFASGRMALRFASAVQHGDAGAMAHLPDEIAGFLAGLPPQAASRPEAGVLTRMAGMLADRDYDPATIRDTIDTLPDGPVRAAFDEASAGLSTFAGLARDDAPRLSDEELSAFVAHSEQPGLAPGDRALLHSQAGLAALRAGRETDPGRITLGLGQLRKAVTTAGPDDPQRVFHLGVLGTALLRRHELTGDGEALREAAGVVGEARSRAGGPHHPQWQIVSEMTGQIGRLLGDRPDSHLTALDGLRGTVWQVLVQPDLVAATAAVRTAGDEAIEVARQCLAATDPAAAITALDAGRGLALFAATETGSLADRLATAGETSLAQRWRAAAATRDPAALPAELRRDVMTALSRHSTAAALLDPPGYAEIQQALTGLDADALVYLVPGEKVRPGHAVIAPASGPPSFLTLMGLTTDAAPRLDEYLSALAQRDIGDADGQDEEELTARLAGIGRWAWDAAMRPLIETYLPRLPAVPGRPPRIVLIPMGDLSRIPWQAARRGDGRYAVELIAVSQAASARMLVRSAALAPVPHTVTGLIVGDPEAGERVPSLPAARLEAYAIRQLFYPGARYLGRRPDGSPSRTGRGTPAEVRAWLGTPGPVSGGTLHLACHGFVRTGGPRATAYLQLAADEGDTGQLTAEELVALLGAVPERALGLVVLAACQTGLSLNGFDEAYSLGTAFLAGGARTVLSSQWNVPDSATSALMFMVHRNLRVAGRPSWAALRDAQLWMLDPHREVPEDMPAALRDRLAGTDLTAVAAWAAFVHGGQ</sequence>
<dbReference type="Proteomes" id="UP000619479">
    <property type="component" value="Unassembled WGS sequence"/>
</dbReference>
<comment type="caution">
    <text evidence="2">The sequence shown here is derived from an EMBL/GenBank/DDBJ whole genome shotgun (WGS) entry which is preliminary data.</text>
</comment>
<name>A0A919IJD3_9ACTN</name>
<dbReference type="Pfam" id="PF12770">
    <property type="entry name" value="CHAT"/>
    <property type="match status" value="1"/>
</dbReference>
<gene>
    <name evidence="2" type="ORF">Acy02nite_34570</name>
</gene>
<protein>
    <recommendedName>
        <fullName evidence="1">CHAT domain-containing protein</fullName>
    </recommendedName>
</protein>
<dbReference type="InterPro" id="IPR024983">
    <property type="entry name" value="CHAT_dom"/>
</dbReference>
<dbReference type="AlphaFoldDB" id="A0A919IJD3"/>
<reference evidence="2" key="1">
    <citation type="submission" date="2021-01" db="EMBL/GenBank/DDBJ databases">
        <title>Whole genome shotgun sequence of Actinoplanes cyaneus NBRC 14990.</title>
        <authorList>
            <person name="Komaki H."/>
            <person name="Tamura T."/>
        </authorList>
    </citation>
    <scope>NUCLEOTIDE SEQUENCE</scope>
    <source>
        <strain evidence="2">NBRC 14990</strain>
    </source>
</reference>
<proteinExistence type="predicted"/>
<dbReference type="RefSeq" id="WP_203741732.1">
    <property type="nucleotide sequence ID" value="NZ_BOMH01000027.1"/>
</dbReference>
<accession>A0A919IJD3</accession>
<evidence type="ECO:0000313" key="2">
    <source>
        <dbReference type="EMBL" id="GID65576.1"/>
    </source>
</evidence>
<organism evidence="2 3">
    <name type="scientific">Actinoplanes cyaneus</name>
    <dbReference type="NCBI Taxonomy" id="52696"/>
    <lineage>
        <taxon>Bacteria</taxon>
        <taxon>Bacillati</taxon>
        <taxon>Actinomycetota</taxon>
        <taxon>Actinomycetes</taxon>
        <taxon>Micromonosporales</taxon>
        <taxon>Micromonosporaceae</taxon>
        <taxon>Actinoplanes</taxon>
    </lineage>
</organism>
<dbReference type="EMBL" id="BOMH01000027">
    <property type="protein sequence ID" value="GID65576.1"/>
    <property type="molecule type" value="Genomic_DNA"/>
</dbReference>